<reference evidence="1 2" key="1">
    <citation type="submission" date="2019-06" db="EMBL/GenBank/DDBJ databases">
        <title>Whole genome shotgun sequence of Brevibacillus reuszeri NBRC 15719.</title>
        <authorList>
            <person name="Hosoyama A."/>
            <person name="Uohara A."/>
            <person name="Ohji S."/>
            <person name="Ichikawa N."/>
        </authorList>
    </citation>
    <scope>NUCLEOTIDE SEQUENCE [LARGE SCALE GENOMIC DNA]</scope>
    <source>
        <strain evidence="1 2">NBRC 15719</strain>
    </source>
</reference>
<gene>
    <name evidence="1" type="ORF">BRE01_33440</name>
</gene>
<dbReference type="EMBL" id="BJON01000013">
    <property type="protein sequence ID" value="GED69642.1"/>
    <property type="molecule type" value="Genomic_DNA"/>
</dbReference>
<name>A0ABQ0TQK0_9BACL</name>
<sequence length="70" mass="8154">MVLENSGYYVDVGIVIHYFFVREVGNTMVASLDISLTLTLNEYKQFKFLKYHEVLFDEDRNNKGNTQNDG</sequence>
<proteinExistence type="predicted"/>
<evidence type="ECO:0000313" key="2">
    <source>
        <dbReference type="Proteomes" id="UP000319578"/>
    </source>
</evidence>
<organism evidence="1 2">
    <name type="scientific">Brevibacillus reuszeri</name>
    <dbReference type="NCBI Taxonomy" id="54915"/>
    <lineage>
        <taxon>Bacteria</taxon>
        <taxon>Bacillati</taxon>
        <taxon>Bacillota</taxon>
        <taxon>Bacilli</taxon>
        <taxon>Bacillales</taxon>
        <taxon>Paenibacillaceae</taxon>
        <taxon>Brevibacillus</taxon>
    </lineage>
</organism>
<comment type="caution">
    <text evidence="1">The sequence shown here is derived from an EMBL/GenBank/DDBJ whole genome shotgun (WGS) entry which is preliminary data.</text>
</comment>
<evidence type="ECO:0000313" key="1">
    <source>
        <dbReference type="EMBL" id="GED69642.1"/>
    </source>
</evidence>
<protein>
    <submittedName>
        <fullName evidence="1">Uncharacterized protein</fullName>
    </submittedName>
</protein>
<keyword evidence="2" id="KW-1185">Reference proteome</keyword>
<accession>A0ABQ0TQK0</accession>
<dbReference type="Proteomes" id="UP000319578">
    <property type="component" value="Unassembled WGS sequence"/>
</dbReference>